<evidence type="ECO:0000313" key="1">
    <source>
        <dbReference type="EMBL" id="KAJ1677896.1"/>
    </source>
</evidence>
<reference evidence="1" key="1">
    <citation type="submission" date="2022-06" db="EMBL/GenBank/DDBJ databases">
        <title>Phylogenomic reconstructions and comparative analyses of Kickxellomycotina fungi.</title>
        <authorList>
            <person name="Reynolds N.K."/>
            <person name="Stajich J.E."/>
            <person name="Barry K."/>
            <person name="Grigoriev I.V."/>
            <person name="Crous P."/>
            <person name="Smith M.E."/>
        </authorList>
    </citation>
    <scope>NUCLEOTIDE SEQUENCE</scope>
    <source>
        <strain evidence="1">RSA 2271</strain>
    </source>
</reference>
<dbReference type="Proteomes" id="UP001145114">
    <property type="component" value="Unassembled WGS sequence"/>
</dbReference>
<protein>
    <submittedName>
        <fullName evidence="1">Uncharacterized protein</fullName>
    </submittedName>
</protein>
<evidence type="ECO:0000313" key="2">
    <source>
        <dbReference type="Proteomes" id="UP001145114"/>
    </source>
</evidence>
<proteinExistence type="predicted"/>
<organism evidence="1 2">
    <name type="scientific">Spiromyces aspiralis</name>
    <dbReference type="NCBI Taxonomy" id="68401"/>
    <lineage>
        <taxon>Eukaryota</taxon>
        <taxon>Fungi</taxon>
        <taxon>Fungi incertae sedis</taxon>
        <taxon>Zoopagomycota</taxon>
        <taxon>Kickxellomycotina</taxon>
        <taxon>Kickxellomycetes</taxon>
        <taxon>Kickxellales</taxon>
        <taxon>Kickxellaceae</taxon>
        <taxon>Spiromyces</taxon>
    </lineage>
</organism>
<name>A0ACC1HQE4_9FUNG</name>
<keyword evidence="2" id="KW-1185">Reference proteome</keyword>
<accession>A0ACC1HQE4</accession>
<comment type="caution">
    <text evidence="1">The sequence shown here is derived from an EMBL/GenBank/DDBJ whole genome shotgun (WGS) entry which is preliminary data.</text>
</comment>
<sequence length="97" mass="10342">RLVSRSIVVVVIVVLEEEVHVVLGRRRGGAPPRPRGRRQERLRGLGGLGRPSGVAGPCRRGGRREGGLAHRGRAGLGDGPLTSTITAAPITAMRRQR</sequence>
<gene>
    <name evidence="1" type="ORF">EV182_005214</name>
</gene>
<feature type="non-terminal residue" evidence="1">
    <location>
        <position position="1"/>
    </location>
</feature>
<dbReference type="EMBL" id="JAMZIH010001795">
    <property type="protein sequence ID" value="KAJ1677896.1"/>
    <property type="molecule type" value="Genomic_DNA"/>
</dbReference>